<keyword evidence="3" id="KW-1003">Cell membrane</keyword>
<dbReference type="OrthoDB" id="1432223at2"/>
<gene>
    <name evidence="5" type="ORF">SAMN05444411_10839</name>
</gene>
<protein>
    <submittedName>
        <fullName evidence="5">Uncharacterized protein YjiK</fullName>
    </submittedName>
</protein>
<evidence type="ECO:0000256" key="3">
    <source>
        <dbReference type="ARBA" id="ARBA00022475"/>
    </source>
</evidence>
<evidence type="ECO:0000256" key="4">
    <source>
        <dbReference type="ARBA" id="ARBA00023136"/>
    </source>
</evidence>
<reference evidence="5 6" key="1">
    <citation type="submission" date="2016-10" db="EMBL/GenBank/DDBJ databases">
        <authorList>
            <person name="de Groot N.N."/>
        </authorList>
    </citation>
    <scope>NUCLEOTIDE SEQUENCE [LARGE SCALE GENOMIC DNA]</scope>
    <source>
        <strain evidence="5 6">DSM 24956</strain>
    </source>
</reference>
<name>A0A1H3DQZ6_9FLAO</name>
<evidence type="ECO:0000256" key="1">
    <source>
        <dbReference type="ARBA" id="ARBA00004236"/>
    </source>
</evidence>
<accession>A0A1H3DQZ6</accession>
<comment type="subcellular location">
    <subcellularLocation>
        <location evidence="1">Cell membrane</location>
    </subcellularLocation>
</comment>
<dbReference type="STRING" id="762486.SAMN05444411_10839"/>
<proteinExistence type="inferred from homology"/>
<dbReference type="Pfam" id="PF06977">
    <property type="entry name" value="SdiA-regulated"/>
    <property type="match status" value="1"/>
</dbReference>
<organism evidence="5 6">
    <name type="scientific">Lutibacter oricola</name>
    <dbReference type="NCBI Taxonomy" id="762486"/>
    <lineage>
        <taxon>Bacteria</taxon>
        <taxon>Pseudomonadati</taxon>
        <taxon>Bacteroidota</taxon>
        <taxon>Flavobacteriia</taxon>
        <taxon>Flavobacteriales</taxon>
        <taxon>Flavobacteriaceae</taxon>
        <taxon>Lutibacter</taxon>
    </lineage>
</organism>
<evidence type="ECO:0000313" key="6">
    <source>
        <dbReference type="Proteomes" id="UP000199595"/>
    </source>
</evidence>
<dbReference type="RefSeq" id="WP_090124393.1">
    <property type="nucleotide sequence ID" value="NZ_FNNJ01000008.1"/>
</dbReference>
<sequence length="239" mass="27107">MLRIIFTCFYSIIITGCISNTNSQTNLKLEKVYKLNISEPSGITFYNNHLYIVSDSKKRVYKTNLQGKTIQKIKTYVADNEGVCFNDEGNLVVANESKRRLIEIDLEGKVQRSIKIKGKQKNKNSGLEGVCFVSSEKAYFLLNEKSPKQLLKISSKGKIKEEIKINFCDDLSGICFDEKSNSLWIVSDESQVLMNISLKGKLIKKHKIPVLKAEGVTVVKNKIYIVSDAEGKMYVFNKQ</sequence>
<evidence type="ECO:0000256" key="2">
    <source>
        <dbReference type="ARBA" id="ARBA00009852"/>
    </source>
</evidence>
<dbReference type="InterPro" id="IPR011042">
    <property type="entry name" value="6-blade_b-propeller_TolB-like"/>
</dbReference>
<evidence type="ECO:0000313" key="5">
    <source>
        <dbReference type="EMBL" id="SDX68791.1"/>
    </source>
</evidence>
<comment type="similarity">
    <text evidence="2">Belongs to the YjiK family.</text>
</comment>
<dbReference type="PROSITE" id="PS51257">
    <property type="entry name" value="PROKAR_LIPOPROTEIN"/>
    <property type="match status" value="1"/>
</dbReference>
<dbReference type="SUPFAM" id="SSF101898">
    <property type="entry name" value="NHL repeat"/>
    <property type="match status" value="1"/>
</dbReference>
<dbReference type="Gene3D" id="2.120.10.30">
    <property type="entry name" value="TolB, C-terminal domain"/>
    <property type="match status" value="1"/>
</dbReference>
<keyword evidence="4" id="KW-0472">Membrane</keyword>
<keyword evidence="6" id="KW-1185">Reference proteome</keyword>
<dbReference type="Proteomes" id="UP000199595">
    <property type="component" value="Unassembled WGS sequence"/>
</dbReference>
<dbReference type="InterPro" id="IPR009722">
    <property type="entry name" value="YjiK/CarP"/>
</dbReference>
<dbReference type="AlphaFoldDB" id="A0A1H3DQZ6"/>
<dbReference type="GO" id="GO:0005886">
    <property type="term" value="C:plasma membrane"/>
    <property type="evidence" value="ECO:0007669"/>
    <property type="project" value="UniProtKB-SubCell"/>
</dbReference>
<dbReference type="EMBL" id="FNNJ01000008">
    <property type="protein sequence ID" value="SDX68791.1"/>
    <property type="molecule type" value="Genomic_DNA"/>
</dbReference>